<evidence type="ECO:0000313" key="2">
    <source>
        <dbReference type="Proteomes" id="UP000011546"/>
    </source>
</evidence>
<dbReference type="EMBL" id="AOJH01000055">
    <property type="protein sequence ID" value="EMA64582.1"/>
    <property type="molecule type" value="Genomic_DNA"/>
</dbReference>
<dbReference type="Proteomes" id="UP000011546">
    <property type="component" value="Unassembled WGS sequence"/>
</dbReference>
<dbReference type="RefSeq" id="WP_008848441.1">
    <property type="nucleotide sequence ID" value="NZ_AOJH01000055.1"/>
</dbReference>
<sequence>MSATSRDRPRYATPTRVDVTECRTDRIADRVRRNRVRGSEVHLERRGGRTFLVTTPAE</sequence>
<reference evidence="1 2" key="1">
    <citation type="journal article" date="2014" name="PLoS Genet.">
        <title>Phylogenetically driven sequencing of extremely halophilic archaea reveals strategies for static and dynamic osmo-response.</title>
        <authorList>
            <person name="Becker E.A."/>
            <person name="Seitzer P.M."/>
            <person name="Tritt A."/>
            <person name="Larsen D."/>
            <person name="Krusor M."/>
            <person name="Yao A.I."/>
            <person name="Wu D."/>
            <person name="Madern D."/>
            <person name="Eisen J.A."/>
            <person name="Darling A.E."/>
            <person name="Facciotti M.T."/>
        </authorList>
    </citation>
    <scope>NUCLEOTIDE SEQUENCE [LARGE SCALE GENOMIC DNA]</scope>
    <source>
        <strain evidence="1 2">JCM 14978</strain>
    </source>
</reference>
<dbReference type="PATRIC" id="fig|1230456.3.peg.1699"/>
<organism evidence="1 2">
    <name type="scientific">Halorubrum kocurii JCM 14978</name>
    <dbReference type="NCBI Taxonomy" id="1230456"/>
    <lineage>
        <taxon>Archaea</taxon>
        <taxon>Methanobacteriati</taxon>
        <taxon>Methanobacteriota</taxon>
        <taxon>Stenosarchaea group</taxon>
        <taxon>Halobacteria</taxon>
        <taxon>Halobacteriales</taxon>
        <taxon>Haloferacaceae</taxon>
        <taxon>Halorubrum</taxon>
    </lineage>
</organism>
<keyword evidence="2" id="KW-1185">Reference proteome</keyword>
<protein>
    <submittedName>
        <fullName evidence="1">Uncharacterized protein</fullName>
    </submittedName>
</protein>
<accession>M0P356</accession>
<gene>
    <name evidence="1" type="ORF">C468_08594</name>
</gene>
<dbReference type="AlphaFoldDB" id="M0P356"/>
<evidence type="ECO:0000313" key="1">
    <source>
        <dbReference type="EMBL" id="EMA64582.1"/>
    </source>
</evidence>
<name>M0P356_9EURY</name>
<comment type="caution">
    <text evidence="1">The sequence shown here is derived from an EMBL/GenBank/DDBJ whole genome shotgun (WGS) entry which is preliminary data.</text>
</comment>
<proteinExistence type="predicted"/>